<dbReference type="InterPro" id="IPR016181">
    <property type="entry name" value="Acyl_CoA_acyltransferase"/>
</dbReference>
<protein>
    <submittedName>
        <fullName evidence="4">GNAT family N-acetyltransferase</fullName>
    </submittedName>
</protein>
<organism evidence="4 5">
    <name type="scientific">Piscinibacter koreensis</name>
    <dbReference type="NCBI Taxonomy" id="2742824"/>
    <lineage>
        <taxon>Bacteria</taxon>
        <taxon>Pseudomonadati</taxon>
        <taxon>Pseudomonadota</taxon>
        <taxon>Betaproteobacteria</taxon>
        <taxon>Burkholderiales</taxon>
        <taxon>Sphaerotilaceae</taxon>
        <taxon>Piscinibacter</taxon>
    </lineage>
</organism>
<dbReference type="InterPro" id="IPR000182">
    <property type="entry name" value="GNAT_dom"/>
</dbReference>
<dbReference type="EMBL" id="JABWMJ010000004">
    <property type="protein sequence ID" value="NUZ06225.1"/>
    <property type="molecule type" value="Genomic_DNA"/>
</dbReference>
<dbReference type="SUPFAM" id="SSF55729">
    <property type="entry name" value="Acyl-CoA N-acyltransferases (Nat)"/>
    <property type="match status" value="1"/>
</dbReference>
<evidence type="ECO:0000259" key="3">
    <source>
        <dbReference type="PROSITE" id="PS51186"/>
    </source>
</evidence>
<evidence type="ECO:0000256" key="2">
    <source>
        <dbReference type="ARBA" id="ARBA00023315"/>
    </source>
</evidence>
<dbReference type="Proteomes" id="UP000529637">
    <property type="component" value="Unassembled WGS sequence"/>
</dbReference>
<keyword evidence="1 4" id="KW-0808">Transferase</keyword>
<evidence type="ECO:0000313" key="5">
    <source>
        <dbReference type="Proteomes" id="UP000529637"/>
    </source>
</evidence>
<feature type="domain" description="N-acetyltransferase" evidence="3">
    <location>
        <begin position="3"/>
        <end position="171"/>
    </location>
</feature>
<sequence>MAAVIRRLGAADLPAYKALRDEMLERYPQAFTSDAATERVKSPDAYLQRLGLDRSDGGHSVIGAWAGERLLGAIGCERDPRASVRHIGHVIGMMVRADVQRRGVGRALLDALIGGARQSPGIEMLTLTVTAGNQAAIGLYERVGFRRVGTLPRAIRVGGRYHDKHQYVLML</sequence>
<dbReference type="RefSeq" id="WP_176068971.1">
    <property type="nucleotide sequence ID" value="NZ_JABWMJ010000004.1"/>
</dbReference>
<evidence type="ECO:0000256" key="1">
    <source>
        <dbReference type="ARBA" id="ARBA00022679"/>
    </source>
</evidence>
<dbReference type="AlphaFoldDB" id="A0A7Y6NN56"/>
<accession>A0A7Y6NN56</accession>
<dbReference type="InterPro" id="IPR050832">
    <property type="entry name" value="Bact_Acetyltransf"/>
</dbReference>
<dbReference type="PANTHER" id="PTHR43877">
    <property type="entry name" value="AMINOALKYLPHOSPHONATE N-ACETYLTRANSFERASE-RELATED-RELATED"/>
    <property type="match status" value="1"/>
</dbReference>
<reference evidence="4 5" key="1">
    <citation type="submission" date="2020-06" db="EMBL/GenBank/DDBJ databases">
        <title>Schlegella sp. ID0723 isolated from air conditioner.</title>
        <authorList>
            <person name="Kim D.Y."/>
            <person name="Kim D.-U."/>
        </authorList>
    </citation>
    <scope>NUCLEOTIDE SEQUENCE [LARGE SCALE GENOMIC DNA]</scope>
    <source>
        <strain evidence="4 5">ID0723</strain>
    </source>
</reference>
<evidence type="ECO:0000313" key="4">
    <source>
        <dbReference type="EMBL" id="NUZ06225.1"/>
    </source>
</evidence>
<proteinExistence type="predicted"/>
<keyword evidence="2" id="KW-0012">Acyltransferase</keyword>
<dbReference type="Gene3D" id="3.40.630.30">
    <property type="match status" value="1"/>
</dbReference>
<dbReference type="GO" id="GO:0016747">
    <property type="term" value="F:acyltransferase activity, transferring groups other than amino-acyl groups"/>
    <property type="evidence" value="ECO:0007669"/>
    <property type="project" value="InterPro"/>
</dbReference>
<keyword evidence="5" id="KW-1185">Reference proteome</keyword>
<gene>
    <name evidence="4" type="ORF">HQN59_10685</name>
</gene>
<comment type="caution">
    <text evidence="4">The sequence shown here is derived from an EMBL/GenBank/DDBJ whole genome shotgun (WGS) entry which is preliminary data.</text>
</comment>
<name>A0A7Y6NN56_9BURK</name>
<dbReference type="PROSITE" id="PS51186">
    <property type="entry name" value="GNAT"/>
    <property type="match status" value="1"/>
</dbReference>
<dbReference type="Pfam" id="PF00583">
    <property type="entry name" value="Acetyltransf_1"/>
    <property type="match status" value="1"/>
</dbReference>
<dbReference type="CDD" id="cd04301">
    <property type="entry name" value="NAT_SF"/>
    <property type="match status" value="1"/>
</dbReference>